<organism evidence="4 5">
    <name type="scientific">Parvularcula dongshanensis</name>
    <dbReference type="NCBI Taxonomy" id="1173995"/>
    <lineage>
        <taxon>Bacteria</taxon>
        <taxon>Pseudomonadati</taxon>
        <taxon>Pseudomonadota</taxon>
        <taxon>Alphaproteobacteria</taxon>
        <taxon>Parvularculales</taxon>
        <taxon>Parvularculaceae</taxon>
        <taxon>Parvularcula</taxon>
    </lineage>
</organism>
<dbReference type="Proteomes" id="UP000563524">
    <property type="component" value="Unassembled WGS sequence"/>
</dbReference>
<evidence type="ECO:0000256" key="2">
    <source>
        <dbReference type="ARBA" id="ARBA00023315"/>
    </source>
</evidence>
<dbReference type="InterPro" id="IPR050832">
    <property type="entry name" value="Bact_Acetyltransf"/>
</dbReference>
<dbReference type="GO" id="GO:0016747">
    <property type="term" value="F:acyltransferase activity, transferring groups other than amino-acyl groups"/>
    <property type="evidence" value="ECO:0007669"/>
    <property type="project" value="InterPro"/>
</dbReference>
<dbReference type="RefSeq" id="WP_221400905.1">
    <property type="nucleotide sequence ID" value="NZ_JACHOB010000002.1"/>
</dbReference>
<protein>
    <submittedName>
        <fullName evidence="4">GNAT superfamily N-acetyltransferase</fullName>
    </submittedName>
</protein>
<feature type="domain" description="N-acetyltransferase" evidence="3">
    <location>
        <begin position="1"/>
        <end position="169"/>
    </location>
</feature>
<gene>
    <name evidence="4" type="ORF">GGQ59_001146</name>
</gene>
<evidence type="ECO:0000313" key="5">
    <source>
        <dbReference type="Proteomes" id="UP000563524"/>
    </source>
</evidence>
<dbReference type="AlphaFoldDB" id="A0A840I2V5"/>
<evidence type="ECO:0000313" key="4">
    <source>
        <dbReference type="EMBL" id="MBB4658632.1"/>
    </source>
</evidence>
<keyword evidence="1 4" id="KW-0808">Transferase</keyword>
<accession>A0A840I2V5</accession>
<dbReference type="InterPro" id="IPR000182">
    <property type="entry name" value="GNAT_dom"/>
</dbReference>
<dbReference type="InterPro" id="IPR016181">
    <property type="entry name" value="Acyl_CoA_acyltransferase"/>
</dbReference>
<keyword evidence="5" id="KW-1185">Reference proteome</keyword>
<sequence>MATRADVPALRALIERSARALCVPYYSADVVEGALTGPFGVDTTLIDDATYWLIEEDGTPIACGGWSRRATPFGGDAWAGRDVRLLDPQTEPAKIRAFFVAPECAGAGLGGRLLDRCEGEARAAGFSRFVLTATLSGVSFYERRGYARGAAERYPVPGGQIDFVVMTKG</sequence>
<name>A0A840I2V5_9PROT</name>
<dbReference type="Gene3D" id="3.40.630.30">
    <property type="match status" value="1"/>
</dbReference>
<evidence type="ECO:0000256" key="1">
    <source>
        <dbReference type="ARBA" id="ARBA00022679"/>
    </source>
</evidence>
<proteinExistence type="predicted"/>
<dbReference type="CDD" id="cd04301">
    <property type="entry name" value="NAT_SF"/>
    <property type="match status" value="1"/>
</dbReference>
<reference evidence="4 5" key="1">
    <citation type="submission" date="2020-08" db="EMBL/GenBank/DDBJ databases">
        <title>Genomic Encyclopedia of Type Strains, Phase IV (KMG-IV): sequencing the most valuable type-strain genomes for metagenomic binning, comparative biology and taxonomic classification.</title>
        <authorList>
            <person name="Goeker M."/>
        </authorList>
    </citation>
    <scope>NUCLEOTIDE SEQUENCE [LARGE SCALE GENOMIC DNA]</scope>
    <source>
        <strain evidence="4 5">DSM 102850</strain>
    </source>
</reference>
<dbReference type="PROSITE" id="PS51186">
    <property type="entry name" value="GNAT"/>
    <property type="match status" value="1"/>
</dbReference>
<evidence type="ECO:0000259" key="3">
    <source>
        <dbReference type="PROSITE" id="PS51186"/>
    </source>
</evidence>
<dbReference type="Pfam" id="PF00583">
    <property type="entry name" value="Acetyltransf_1"/>
    <property type="match status" value="1"/>
</dbReference>
<dbReference type="SUPFAM" id="SSF55729">
    <property type="entry name" value="Acyl-CoA N-acyltransferases (Nat)"/>
    <property type="match status" value="1"/>
</dbReference>
<dbReference type="PANTHER" id="PTHR43877:SF1">
    <property type="entry name" value="ACETYLTRANSFERASE"/>
    <property type="match status" value="1"/>
</dbReference>
<dbReference type="PANTHER" id="PTHR43877">
    <property type="entry name" value="AMINOALKYLPHOSPHONATE N-ACETYLTRANSFERASE-RELATED-RELATED"/>
    <property type="match status" value="1"/>
</dbReference>
<comment type="caution">
    <text evidence="4">The sequence shown here is derived from an EMBL/GenBank/DDBJ whole genome shotgun (WGS) entry which is preliminary data.</text>
</comment>
<keyword evidence="2" id="KW-0012">Acyltransferase</keyword>
<dbReference type="EMBL" id="JACHOB010000002">
    <property type="protein sequence ID" value="MBB4658632.1"/>
    <property type="molecule type" value="Genomic_DNA"/>
</dbReference>